<accession>A0AAI9KQT1</accession>
<evidence type="ECO:0000256" key="7">
    <source>
        <dbReference type="ARBA" id="ARBA00023235"/>
    </source>
</evidence>
<dbReference type="PROSITE" id="PS50059">
    <property type="entry name" value="FKBP_PPIASE"/>
    <property type="match status" value="1"/>
</dbReference>
<protein>
    <recommendedName>
        <fullName evidence="9">peptidylprolyl isomerase</fullName>
        <ecNumber evidence="9">5.2.1.8</ecNumber>
    </recommendedName>
</protein>
<evidence type="ECO:0000256" key="1">
    <source>
        <dbReference type="ARBA" id="ARBA00000971"/>
    </source>
</evidence>
<dbReference type="Gene3D" id="3.10.50.40">
    <property type="match status" value="1"/>
</dbReference>
<comment type="caution">
    <text evidence="11">The sequence shown here is derived from an EMBL/GenBank/DDBJ whole genome shotgun (WGS) entry which is preliminary data.</text>
</comment>
<name>A0AAI9KQT1_AERCA</name>
<dbReference type="EMBL" id="BPNL01000014">
    <property type="protein sequence ID" value="GJA54171.1"/>
    <property type="molecule type" value="Genomic_DNA"/>
</dbReference>
<dbReference type="Proteomes" id="UP000887009">
    <property type="component" value="Unassembled WGS sequence"/>
</dbReference>
<evidence type="ECO:0000313" key="11">
    <source>
        <dbReference type="EMBL" id="GJA54171.1"/>
    </source>
</evidence>
<keyword evidence="4" id="KW-0132">Cell division</keyword>
<comment type="catalytic activity">
    <reaction evidence="1 9">
        <text>[protein]-peptidylproline (omega=180) = [protein]-peptidylproline (omega=0)</text>
        <dbReference type="Rhea" id="RHEA:16237"/>
        <dbReference type="Rhea" id="RHEA-COMP:10747"/>
        <dbReference type="Rhea" id="RHEA-COMP:10748"/>
        <dbReference type="ChEBI" id="CHEBI:83833"/>
        <dbReference type="ChEBI" id="CHEBI:83834"/>
        <dbReference type="EC" id="5.2.1.8"/>
    </reaction>
</comment>
<dbReference type="FunFam" id="3.10.50.40:FF:000001">
    <property type="entry name" value="Trigger factor"/>
    <property type="match status" value="1"/>
</dbReference>
<sequence length="500" mass="56709">MSNKKINKHGLNRYVPEDIRQQIRKESGYGCVICGSMFCDYEHIDPEFNDAKSHDPACMTLLCEGCHGRVTGKRKSKRVVWKAKEEPFAIKHGFVKELLEPAIEETINLGNSVIDTTQVAVEIYGKPILWFEQPSQPDEPILVNAIFYSNNSEPLAFINRNQFTAKIGGADIKSEGTTIEFRPKPRHISLVLNVEGDKPISVERLDMSYLNVGFKILANRSMLMRSGDSSVSINQMTVKNCGGGIALGEIPKTRRLPMGTVNKIQIAYSIARYEKKLVSCNGEHLGWVSSHFIVNKQYDFVGNLDVDDNDILITRSITGEFIGYLYQDSKGSFSVEMEHPEYDTYEPIWISPQSIQSKYVRKRGEIDLSHRFFGMKFRPVHFNASTNENHEPLQATNNNSVHPKPYSSCALPIDFQDRVTIDLIGYMEGYEFEGGRADNFIIEVGAGRMIPGFEEGLLGHKKGDRFELHVTFPNDYHAASFRNKDVIFKINIIDVERRYA</sequence>
<dbReference type="InterPro" id="IPR001179">
    <property type="entry name" value="PPIase_FKBP_dom"/>
</dbReference>
<dbReference type="GO" id="GO:0003755">
    <property type="term" value="F:peptidyl-prolyl cis-trans isomerase activity"/>
    <property type="evidence" value="ECO:0007669"/>
    <property type="project" value="UniProtKB-KW"/>
</dbReference>
<dbReference type="EC" id="5.2.1.8" evidence="9"/>
<dbReference type="AlphaFoldDB" id="A0AAI9KQT1"/>
<reference evidence="11" key="1">
    <citation type="submission" date="2021-07" db="EMBL/GenBank/DDBJ databases">
        <title>Draft genome sequence of carbapenem-resistant Aeromonas spp. in Japan.</title>
        <authorList>
            <person name="Maehana S."/>
            <person name="Suzuki M."/>
            <person name="Kitasato H."/>
        </authorList>
    </citation>
    <scope>NUCLEOTIDE SEQUENCE</scope>
    <source>
        <strain evidence="11">KAM348</strain>
    </source>
</reference>
<dbReference type="GO" id="GO:0051301">
    <property type="term" value="P:cell division"/>
    <property type="evidence" value="ECO:0007669"/>
    <property type="project" value="UniProtKB-KW"/>
</dbReference>
<evidence type="ECO:0000256" key="9">
    <source>
        <dbReference type="PROSITE-ProRule" id="PRU00277"/>
    </source>
</evidence>
<dbReference type="RefSeq" id="WP_223919728.1">
    <property type="nucleotide sequence ID" value="NZ_BPNL01000014.1"/>
</dbReference>
<evidence type="ECO:0000256" key="2">
    <source>
        <dbReference type="ARBA" id="ARBA00004496"/>
    </source>
</evidence>
<evidence type="ECO:0000256" key="6">
    <source>
        <dbReference type="ARBA" id="ARBA00023186"/>
    </source>
</evidence>
<proteinExistence type="inferred from homology"/>
<keyword evidence="7 9" id="KW-0413">Isomerase</keyword>
<evidence type="ECO:0000256" key="8">
    <source>
        <dbReference type="ARBA" id="ARBA00023306"/>
    </source>
</evidence>
<evidence type="ECO:0000256" key="3">
    <source>
        <dbReference type="ARBA" id="ARBA00005464"/>
    </source>
</evidence>
<evidence type="ECO:0000313" key="12">
    <source>
        <dbReference type="Proteomes" id="UP000887009"/>
    </source>
</evidence>
<organism evidence="11 12">
    <name type="scientific">Aeromonas caviae</name>
    <name type="common">Aeromonas punctata</name>
    <dbReference type="NCBI Taxonomy" id="648"/>
    <lineage>
        <taxon>Bacteria</taxon>
        <taxon>Pseudomonadati</taxon>
        <taxon>Pseudomonadota</taxon>
        <taxon>Gammaproteobacteria</taxon>
        <taxon>Aeromonadales</taxon>
        <taxon>Aeromonadaceae</taxon>
        <taxon>Aeromonas</taxon>
    </lineage>
</organism>
<feature type="domain" description="PPIase FKBP-type" evidence="10">
    <location>
        <begin position="416"/>
        <end position="496"/>
    </location>
</feature>
<dbReference type="InterPro" id="IPR046357">
    <property type="entry name" value="PPIase_dom_sf"/>
</dbReference>
<dbReference type="SUPFAM" id="SSF54534">
    <property type="entry name" value="FKBP-like"/>
    <property type="match status" value="1"/>
</dbReference>
<comment type="subcellular location">
    <subcellularLocation>
        <location evidence="2">Cytoplasm</location>
    </subcellularLocation>
</comment>
<keyword evidence="5 9" id="KW-0697">Rotamase</keyword>
<comment type="similarity">
    <text evidence="3">Belongs to the FKBP-type PPIase family. Tig subfamily.</text>
</comment>
<gene>
    <name evidence="11" type="ORF">KAM348_15940</name>
</gene>
<evidence type="ECO:0000256" key="5">
    <source>
        <dbReference type="ARBA" id="ARBA00023110"/>
    </source>
</evidence>
<keyword evidence="6" id="KW-0143">Chaperone</keyword>
<keyword evidence="8" id="KW-0131">Cell cycle</keyword>
<evidence type="ECO:0000259" key="10">
    <source>
        <dbReference type="PROSITE" id="PS50059"/>
    </source>
</evidence>
<dbReference type="GO" id="GO:0005737">
    <property type="term" value="C:cytoplasm"/>
    <property type="evidence" value="ECO:0007669"/>
    <property type="project" value="UniProtKB-SubCell"/>
</dbReference>
<evidence type="ECO:0000256" key="4">
    <source>
        <dbReference type="ARBA" id="ARBA00022618"/>
    </source>
</evidence>
<dbReference type="Pfam" id="PF00254">
    <property type="entry name" value="FKBP_C"/>
    <property type="match status" value="1"/>
</dbReference>